<comment type="caution">
    <text evidence="4">The sequence shown here is derived from an EMBL/GenBank/DDBJ whole genome shotgun (WGS) entry which is preliminary data.</text>
</comment>
<protein>
    <recommendedName>
        <fullName evidence="3">DUF7708 domain-containing protein</fullName>
    </recommendedName>
</protein>
<sequence>MTSEKSNQSQENKATGNVLAQQLHPFLPAPSSAVQRWTGEAAGSRDIVKEAHDEAIANLKDKFRGKDEVLTWLDKSNTIEEVRDEIQQLEQKYKDEVKFEKARNGLRKFSSVVLHYGTALDMITQQTPQYVSLVWGSIKFFLTAVMNHAKHVAEYTDALVHIGNLLPRAQLNAELYQNNYVKEAVARLYEQILVFFRPAIKWYSSSLQRAMTAIVSPFESGLKDTVAKIQTCATIMDAAARSSMQIELRKTYDIVSCQLPNLHSWQGDMSAGVSEIRQDQKGSRSPSFLRDTGAVTERRAGDIQARVRGIEFRTELEALKPRVLPSKALIGQRSVSRATRPWTMQAQDIVTLIKSISDWMESPDSTLLVVDAMRAKEIASELIGGVLQPKVKWICWYLPDRDEPFTVAGVLSSLVWQLYELDPAKVAGCLNGNLNRTDEDQMTEILRLILVQLSSCYVVIDAGDAGQSVDNTSQLERLNDRLQDIIDRTSVENCLVKALLFGSGISLQPAKPSVASTKSSRKIISLRPPAPIPVSRQRPGARHFFQDPGWLSLQRRVAKEP</sequence>
<feature type="domain" description="DUF7708" evidence="3">
    <location>
        <begin position="106"/>
        <end position="247"/>
    </location>
</feature>
<gene>
    <name evidence="4" type="ORF">M406DRAFT_68578</name>
</gene>
<organism evidence="4 5">
    <name type="scientific">Cryphonectria parasitica (strain ATCC 38755 / EP155)</name>
    <dbReference type="NCBI Taxonomy" id="660469"/>
    <lineage>
        <taxon>Eukaryota</taxon>
        <taxon>Fungi</taxon>
        <taxon>Dikarya</taxon>
        <taxon>Ascomycota</taxon>
        <taxon>Pezizomycotina</taxon>
        <taxon>Sordariomycetes</taxon>
        <taxon>Sordariomycetidae</taxon>
        <taxon>Diaporthales</taxon>
        <taxon>Cryphonectriaceae</taxon>
        <taxon>Cryphonectria-Endothia species complex</taxon>
        <taxon>Cryphonectria</taxon>
    </lineage>
</organism>
<feature type="coiled-coil region" evidence="1">
    <location>
        <begin position="72"/>
        <end position="99"/>
    </location>
</feature>
<dbReference type="OrthoDB" id="61900at2759"/>
<dbReference type="Pfam" id="PF24809">
    <property type="entry name" value="DUF7708"/>
    <property type="match status" value="1"/>
</dbReference>
<evidence type="ECO:0000256" key="2">
    <source>
        <dbReference type="SAM" id="MobiDB-lite"/>
    </source>
</evidence>
<dbReference type="InterPro" id="IPR056125">
    <property type="entry name" value="DUF7708"/>
</dbReference>
<feature type="region of interest" description="Disordered" evidence="2">
    <location>
        <begin position="527"/>
        <end position="547"/>
    </location>
</feature>
<dbReference type="Proteomes" id="UP000803844">
    <property type="component" value="Unassembled WGS sequence"/>
</dbReference>
<evidence type="ECO:0000259" key="3">
    <source>
        <dbReference type="Pfam" id="PF24809"/>
    </source>
</evidence>
<reference evidence="4" key="1">
    <citation type="journal article" date="2020" name="Phytopathology">
        <title>Genome sequence of the chestnut blight fungus Cryphonectria parasitica EP155: A fundamental resource for an archetypical invasive plant pathogen.</title>
        <authorList>
            <person name="Crouch J.A."/>
            <person name="Dawe A."/>
            <person name="Aerts A."/>
            <person name="Barry K."/>
            <person name="Churchill A.C.L."/>
            <person name="Grimwood J."/>
            <person name="Hillman B."/>
            <person name="Milgroom M.G."/>
            <person name="Pangilinan J."/>
            <person name="Smith M."/>
            <person name="Salamov A."/>
            <person name="Schmutz J."/>
            <person name="Yadav J."/>
            <person name="Grigoriev I.V."/>
            <person name="Nuss D."/>
        </authorList>
    </citation>
    <scope>NUCLEOTIDE SEQUENCE</scope>
    <source>
        <strain evidence="4">EP155</strain>
    </source>
</reference>
<keyword evidence="1" id="KW-0175">Coiled coil</keyword>
<dbReference type="GeneID" id="63842311"/>
<dbReference type="RefSeq" id="XP_040777177.1">
    <property type="nucleotide sequence ID" value="XM_040925182.1"/>
</dbReference>
<evidence type="ECO:0000313" key="4">
    <source>
        <dbReference type="EMBL" id="KAF3766216.1"/>
    </source>
</evidence>
<name>A0A9P4Y400_CRYP1</name>
<evidence type="ECO:0000313" key="5">
    <source>
        <dbReference type="Proteomes" id="UP000803844"/>
    </source>
</evidence>
<proteinExistence type="predicted"/>
<keyword evidence="5" id="KW-1185">Reference proteome</keyword>
<dbReference type="AlphaFoldDB" id="A0A9P4Y400"/>
<evidence type="ECO:0000256" key="1">
    <source>
        <dbReference type="SAM" id="Coils"/>
    </source>
</evidence>
<accession>A0A9P4Y400</accession>
<dbReference type="EMBL" id="MU032347">
    <property type="protein sequence ID" value="KAF3766216.1"/>
    <property type="molecule type" value="Genomic_DNA"/>
</dbReference>